<protein>
    <submittedName>
        <fullName evidence="3">Uncharacterized protein</fullName>
    </submittedName>
</protein>
<accession>A0A9P0MPL3</accession>
<dbReference type="GO" id="GO:0005737">
    <property type="term" value="C:cytoplasm"/>
    <property type="evidence" value="ECO:0007669"/>
    <property type="project" value="TreeGrafter"/>
</dbReference>
<dbReference type="PANTHER" id="PTHR13123:SF7">
    <property type="entry name" value="LD30288P"/>
    <property type="match status" value="1"/>
</dbReference>
<keyword evidence="4" id="KW-1185">Reference proteome</keyword>
<reference evidence="3" key="1">
    <citation type="submission" date="2022-01" db="EMBL/GenBank/DDBJ databases">
        <authorList>
            <person name="King R."/>
        </authorList>
    </citation>
    <scope>NUCLEOTIDE SEQUENCE</scope>
</reference>
<dbReference type="GO" id="GO:0016567">
    <property type="term" value="P:protein ubiquitination"/>
    <property type="evidence" value="ECO:0007669"/>
    <property type="project" value="TreeGrafter"/>
</dbReference>
<sequence length="338" mass="38491">MPFISKDWRSPGEHWVKTDEGWEKKKVLECLSSININGDNRFHDVSCNDFNKKWLSKEVEGIEKSLLKDGVKTQPYCQITIKSTKEVAGFNALSDVLKRLDWRSAVRDRRRFRYITKLLSLLCSEKPLCHLPGGVQKVVFTMLEEVARQLCIRGENPNTLRSLDAQARSLVDCACWGQPLGSSQLWSDNLEVIRRVSTLANSFIISQGDCGLTLTEELPAEVVTEVVKRLDDPGDLESAVEVLRPYILSEEALWLALIRYHFNQEQVMSAPCTSDSRELFNFLKKKYGLREEYADTVRLCRDCRSLFWASSGHPCLPGRSRSLHVPVSPTAFLAFFSL</sequence>
<dbReference type="EMBL" id="OV725080">
    <property type="protein sequence ID" value="CAH1398052.1"/>
    <property type="molecule type" value="Genomic_DNA"/>
</dbReference>
<evidence type="ECO:0000256" key="2">
    <source>
        <dbReference type="ARBA" id="ARBA00022786"/>
    </source>
</evidence>
<dbReference type="OrthoDB" id="9991467at2759"/>
<name>A0A9P0MPL3_NEZVI</name>
<evidence type="ECO:0000256" key="1">
    <source>
        <dbReference type="ARBA" id="ARBA00004906"/>
    </source>
</evidence>
<evidence type="ECO:0000313" key="4">
    <source>
        <dbReference type="Proteomes" id="UP001152798"/>
    </source>
</evidence>
<dbReference type="Proteomes" id="UP001152798">
    <property type="component" value="Chromosome 4"/>
</dbReference>
<dbReference type="PANTHER" id="PTHR13123">
    <property type="entry name" value="LD30288P"/>
    <property type="match status" value="1"/>
</dbReference>
<comment type="pathway">
    <text evidence="1">Protein modification; protein ubiquitination.</text>
</comment>
<dbReference type="InterPro" id="IPR040394">
    <property type="entry name" value="FBX25/32"/>
</dbReference>
<keyword evidence="2" id="KW-0833">Ubl conjugation pathway</keyword>
<dbReference type="AlphaFoldDB" id="A0A9P0MPL3"/>
<dbReference type="GO" id="GO:0005634">
    <property type="term" value="C:nucleus"/>
    <property type="evidence" value="ECO:0007669"/>
    <property type="project" value="TreeGrafter"/>
</dbReference>
<organism evidence="3 4">
    <name type="scientific">Nezara viridula</name>
    <name type="common">Southern green stink bug</name>
    <name type="synonym">Cimex viridulus</name>
    <dbReference type="NCBI Taxonomy" id="85310"/>
    <lineage>
        <taxon>Eukaryota</taxon>
        <taxon>Metazoa</taxon>
        <taxon>Ecdysozoa</taxon>
        <taxon>Arthropoda</taxon>
        <taxon>Hexapoda</taxon>
        <taxon>Insecta</taxon>
        <taxon>Pterygota</taxon>
        <taxon>Neoptera</taxon>
        <taxon>Paraneoptera</taxon>
        <taxon>Hemiptera</taxon>
        <taxon>Heteroptera</taxon>
        <taxon>Panheteroptera</taxon>
        <taxon>Pentatomomorpha</taxon>
        <taxon>Pentatomoidea</taxon>
        <taxon>Pentatomidae</taxon>
        <taxon>Pentatominae</taxon>
        <taxon>Nezara</taxon>
    </lineage>
</organism>
<proteinExistence type="predicted"/>
<evidence type="ECO:0000313" key="3">
    <source>
        <dbReference type="EMBL" id="CAH1398052.1"/>
    </source>
</evidence>
<dbReference type="GO" id="GO:0019005">
    <property type="term" value="C:SCF ubiquitin ligase complex"/>
    <property type="evidence" value="ECO:0007669"/>
    <property type="project" value="TreeGrafter"/>
</dbReference>
<gene>
    <name evidence="3" type="ORF">NEZAVI_LOCUS7776</name>
</gene>